<protein>
    <submittedName>
        <fullName evidence="15">Site-2 protease family protein</fullName>
    </submittedName>
</protein>
<evidence type="ECO:0000256" key="4">
    <source>
        <dbReference type="ARBA" id="ARBA00022475"/>
    </source>
</evidence>
<keyword evidence="7" id="KW-0479">Metal-binding</keyword>
<keyword evidence="9" id="KW-0862">Zinc</keyword>
<dbReference type="GO" id="GO:0008233">
    <property type="term" value="F:peptidase activity"/>
    <property type="evidence" value="ECO:0007669"/>
    <property type="project" value="UniProtKB-KW"/>
</dbReference>
<evidence type="ECO:0000256" key="5">
    <source>
        <dbReference type="ARBA" id="ARBA00022670"/>
    </source>
</evidence>
<name>A0ABT0AIB4_9SPHN</name>
<comment type="cofactor">
    <cofactor evidence="1">
        <name>Zn(2+)</name>
        <dbReference type="ChEBI" id="CHEBI:29105"/>
    </cofactor>
</comment>
<dbReference type="RefSeq" id="WP_243803296.1">
    <property type="nucleotide sequence ID" value="NZ_JALHAT010000076.1"/>
</dbReference>
<feature type="transmembrane region" description="Helical" evidence="13">
    <location>
        <begin position="54"/>
        <end position="74"/>
    </location>
</feature>
<feature type="transmembrane region" description="Helical" evidence="13">
    <location>
        <begin position="131"/>
        <end position="152"/>
    </location>
</feature>
<comment type="similarity">
    <text evidence="3">Belongs to the peptidase M50B family.</text>
</comment>
<dbReference type="GO" id="GO:0006508">
    <property type="term" value="P:proteolysis"/>
    <property type="evidence" value="ECO:0007669"/>
    <property type="project" value="UniProtKB-KW"/>
</dbReference>
<feature type="domain" description="Peptidase M50" evidence="14">
    <location>
        <begin position="136"/>
        <end position="189"/>
    </location>
</feature>
<evidence type="ECO:0000256" key="7">
    <source>
        <dbReference type="ARBA" id="ARBA00022723"/>
    </source>
</evidence>
<evidence type="ECO:0000256" key="8">
    <source>
        <dbReference type="ARBA" id="ARBA00022801"/>
    </source>
</evidence>
<dbReference type="Proteomes" id="UP001162802">
    <property type="component" value="Unassembled WGS sequence"/>
</dbReference>
<gene>
    <name evidence="15" type="ORF">MTR65_19840</name>
</gene>
<evidence type="ECO:0000313" key="16">
    <source>
        <dbReference type="Proteomes" id="UP001162802"/>
    </source>
</evidence>
<evidence type="ECO:0000256" key="10">
    <source>
        <dbReference type="ARBA" id="ARBA00022989"/>
    </source>
</evidence>
<evidence type="ECO:0000313" key="15">
    <source>
        <dbReference type="EMBL" id="MCJ1962941.1"/>
    </source>
</evidence>
<evidence type="ECO:0000256" key="9">
    <source>
        <dbReference type="ARBA" id="ARBA00022833"/>
    </source>
</evidence>
<feature type="transmembrane region" description="Helical" evidence="13">
    <location>
        <begin position="94"/>
        <end position="119"/>
    </location>
</feature>
<organism evidence="15 16">
    <name type="scientific">Novosphingobium mangrovi</name>
    <name type="common">ex Hu et al. 2023</name>
    <dbReference type="NCBI Taxonomy" id="2930094"/>
    <lineage>
        <taxon>Bacteria</taxon>
        <taxon>Pseudomonadati</taxon>
        <taxon>Pseudomonadota</taxon>
        <taxon>Alphaproteobacteria</taxon>
        <taxon>Sphingomonadales</taxon>
        <taxon>Sphingomonadaceae</taxon>
        <taxon>Novosphingobium</taxon>
    </lineage>
</organism>
<dbReference type="CDD" id="cd06158">
    <property type="entry name" value="S2P-M50_like_1"/>
    <property type="match status" value="1"/>
</dbReference>
<evidence type="ECO:0000256" key="6">
    <source>
        <dbReference type="ARBA" id="ARBA00022692"/>
    </source>
</evidence>
<keyword evidence="11" id="KW-0482">Metalloprotease</keyword>
<dbReference type="InterPro" id="IPR052348">
    <property type="entry name" value="Metallopeptidase_M50B"/>
</dbReference>
<keyword evidence="10 13" id="KW-1133">Transmembrane helix</keyword>
<keyword evidence="12 13" id="KW-0472">Membrane</keyword>
<reference evidence="15" key="1">
    <citation type="submission" date="2022-03" db="EMBL/GenBank/DDBJ databases">
        <title>Identification of a novel bacterium isolated from mangrove sediments.</title>
        <authorList>
            <person name="Pan X."/>
        </authorList>
    </citation>
    <scope>NUCLEOTIDE SEQUENCE</scope>
    <source>
        <strain evidence="15">B2637</strain>
    </source>
</reference>
<evidence type="ECO:0000256" key="3">
    <source>
        <dbReference type="ARBA" id="ARBA00007931"/>
    </source>
</evidence>
<evidence type="ECO:0000256" key="13">
    <source>
        <dbReference type="SAM" id="Phobius"/>
    </source>
</evidence>
<evidence type="ECO:0000256" key="11">
    <source>
        <dbReference type="ARBA" id="ARBA00023049"/>
    </source>
</evidence>
<evidence type="ECO:0000256" key="2">
    <source>
        <dbReference type="ARBA" id="ARBA00004651"/>
    </source>
</evidence>
<comment type="subcellular location">
    <subcellularLocation>
        <location evidence="2">Cell membrane</location>
        <topology evidence="2">Multi-pass membrane protein</topology>
    </subcellularLocation>
</comment>
<dbReference type="EMBL" id="JALHAT010000076">
    <property type="protein sequence ID" value="MCJ1962941.1"/>
    <property type="molecule type" value="Genomic_DNA"/>
</dbReference>
<keyword evidence="8" id="KW-0378">Hydrolase</keyword>
<dbReference type="PANTHER" id="PTHR35864">
    <property type="entry name" value="ZINC METALLOPROTEASE MJ0611-RELATED"/>
    <property type="match status" value="1"/>
</dbReference>
<dbReference type="PANTHER" id="PTHR35864:SF1">
    <property type="entry name" value="ZINC METALLOPROTEASE YWHC-RELATED"/>
    <property type="match status" value="1"/>
</dbReference>
<accession>A0ABT0AIB4</accession>
<comment type="caution">
    <text evidence="15">The sequence shown here is derived from an EMBL/GenBank/DDBJ whole genome shotgun (WGS) entry which is preliminary data.</text>
</comment>
<keyword evidence="6 13" id="KW-0812">Transmembrane</keyword>
<evidence type="ECO:0000259" key="14">
    <source>
        <dbReference type="Pfam" id="PF02163"/>
    </source>
</evidence>
<keyword evidence="5 15" id="KW-0645">Protease</keyword>
<keyword evidence="16" id="KW-1185">Reference proteome</keyword>
<keyword evidence="4" id="KW-1003">Cell membrane</keyword>
<dbReference type="InterPro" id="IPR008915">
    <property type="entry name" value="Peptidase_M50"/>
</dbReference>
<sequence length="230" mass="24721">MELTALQMAAIPLPLILAIVFHEVSHGAVARLLGDPTAHAAGRLTLNPLRHVDPVGTLLVPGFLALVHAPVFGWARPVPVNKRRLNHPRRDMMLVAAAGPGSNLVLAALSAVLFGLLARFLPEEGGGVSEFAALSLTLFIQFNVFLALFNLLPVPPFDGSHIVEGLLPPPAARVYARARPFGLGLMFVLLLGVPYVFPDWNIVERVVVPPFLWVMEQFFTLAQAVAGLTG</sequence>
<dbReference type="Pfam" id="PF02163">
    <property type="entry name" value="Peptidase_M50"/>
    <property type="match status" value="1"/>
</dbReference>
<feature type="transmembrane region" description="Helical" evidence="13">
    <location>
        <begin position="181"/>
        <end position="198"/>
    </location>
</feature>
<evidence type="ECO:0000256" key="12">
    <source>
        <dbReference type="ARBA" id="ARBA00023136"/>
    </source>
</evidence>
<dbReference type="InterPro" id="IPR044537">
    <property type="entry name" value="Rip2-like"/>
</dbReference>
<proteinExistence type="inferred from homology"/>
<evidence type="ECO:0000256" key="1">
    <source>
        <dbReference type="ARBA" id="ARBA00001947"/>
    </source>
</evidence>